<dbReference type="Gene3D" id="3.40.50.1820">
    <property type="entry name" value="alpha/beta hydrolase"/>
    <property type="match status" value="1"/>
</dbReference>
<evidence type="ECO:0000313" key="3">
    <source>
        <dbReference type="Proteomes" id="UP000198948"/>
    </source>
</evidence>
<dbReference type="PANTHER" id="PTHR43358">
    <property type="entry name" value="ALPHA/BETA-HYDROLASE"/>
    <property type="match status" value="1"/>
</dbReference>
<dbReference type="InterPro" id="IPR029058">
    <property type="entry name" value="AB_hydrolase_fold"/>
</dbReference>
<proteinExistence type="predicted"/>
<dbReference type="GO" id="GO:0006508">
    <property type="term" value="P:proteolysis"/>
    <property type="evidence" value="ECO:0007669"/>
    <property type="project" value="InterPro"/>
</dbReference>
<reference evidence="2 3" key="1">
    <citation type="submission" date="2016-10" db="EMBL/GenBank/DDBJ databases">
        <authorList>
            <person name="de Groot N.N."/>
        </authorList>
    </citation>
    <scope>NUCLEOTIDE SEQUENCE [LARGE SCALE GENOMIC DNA]</scope>
    <source>
        <strain evidence="2 3">DSM 13760</strain>
    </source>
</reference>
<dbReference type="AlphaFoldDB" id="A0A1H9T6G2"/>
<feature type="domain" description="Peptidase S9 prolyl oligopeptidase catalytic" evidence="1">
    <location>
        <begin position="115"/>
        <end position="314"/>
    </location>
</feature>
<dbReference type="PANTHER" id="PTHR43358:SF4">
    <property type="entry name" value="ALPHA_BETA HYDROLASE FOLD-1 DOMAIN-CONTAINING PROTEIN"/>
    <property type="match status" value="1"/>
</dbReference>
<dbReference type="OrthoDB" id="9776685at2"/>
<dbReference type="InterPro" id="IPR052920">
    <property type="entry name" value="DNA-binding_regulatory"/>
</dbReference>
<dbReference type="GO" id="GO:0008236">
    <property type="term" value="F:serine-type peptidase activity"/>
    <property type="evidence" value="ECO:0007669"/>
    <property type="project" value="InterPro"/>
</dbReference>
<evidence type="ECO:0000259" key="1">
    <source>
        <dbReference type="Pfam" id="PF00326"/>
    </source>
</evidence>
<dbReference type="InterPro" id="IPR001375">
    <property type="entry name" value="Peptidase_S9_cat"/>
</dbReference>
<dbReference type="EMBL" id="FOHA01000011">
    <property type="protein sequence ID" value="SER92716.1"/>
    <property type="molecule type" value="Genomic_DNA"/>
</dbReference>
<evidence type="ECO:0000313" key="2">
    <source>
        <dbReference type="EMBL" id="SER92716.1"/>
    </source>
</evidence>
<dbReference type="Pfam" id="PF00326">
    <property type="entry name" value="Peptidase_S9"/>
    <property type="match status" value="1"/>
</dbReference>
<gene>
    <name evidence="2" type="ORF">SAMN04488559_1114</name>
</gene>
<dbReference type="SUPFAM" id="SSF53474">
    <property type="entry name" value="alpha/beta-Hydrolases"/>
    <property type="match status" value="1"/>
</dbReference>
<dbReference type="Proteomes" id="UP000198948">
    <property type="component" value="Unassembled WGS sequence"/>
</dbReference>
<dbReference type="STRING" id="142588.SAMN04488559_1114"/>
<organism evidence="2 3">
    <name type="scientific">Isobaculum melis</name>
    <dbReference type="NCBI Taxonomy" id="142588"/>
    <lineage>
        <taxon>Bacteria</taxon>
        <taxon>Bacillati</taxon>
        <taxon>Bacillota</taxon>
        <taxon>Bacilli</taxon>
        <taxon>Lactobacillales</taxon>
        <taxon>Carnobacteriaceae</taxon>
        <taxon>Isobaculum</taxon>
    </lineage>
</organism>
<dbReference type="RefSeq" id="WP_092652564.1">
    <property type="nucleotide sequence ID" value="NZ_FOHA01000011.1"/>
</dbReference>
<name>A0A1H9T6G2_9LACT</name>
<sequence>MKRRNKWLLTLGITATVVLGAATAAGNYFYSVAIATNKKEFLENDKNLPEKEKVDIWKAEKEWYQSVQQETITMTSDDNLTLVATYIPAEKPSKKVAILAHGYAGNRTNMAAFAKLYYDMGFNILVPDARGHGESQGDYIGFGWHERLDYVRWIDEMIAKNGKESEIALFGISMGGATVMMTSGEALPDNVKVIVEDCGYSSVNEELAYQLKEMYNLPAFPLVPITSVVTQIRAGYNFDEASAVKQLEKNKTPMLFIHGDQDTFVPTEMLDEVYTASPAEKEKHIFEGAGHGESYGKHKAAYKELVTTFIEKYIP</sequence>
<protein>
    <recommendedName>
        <fullName evidence="1">Peptidase S9 prolyl oligopeptidase catalytic domain-containing protein</fullName>
    </recommendedName>
</protein>
<keyword evidence="3" id="KW-1185">Reference proteome</keyword>
<accession>A0A1H9T6G2</accession>